<sequence>MKIKEVLRIFEKLGMEIREGRDTLAFFKLKGKVILWTKVPHGRGDVRGKLSYFIRQQLRLNEKQFMELQDCLIWRDQYIEILKNKGIL</sequence>
<organism evidence="1 2">
    <name type="scientific">Candidatus Scalindua rubra</name>
    <dbReference type="NCBI Taxonomy" id="1872076"/>
    <lineage>
        <taxon>Bacteria</taxon>
        <taxon>Pseudomonadati</taxon>
        <taxon>Planctomycetota</taxon>
        <taxon>Candidatus Brocadiia</taxon>
        <taxon>Candidatus Brocadiales</taxon>
        <taxon>Candidatus Scalinduaceae</taxon>
        <taxon>Candidatus Scalindua</taxon>
    </lineage>
</organism>
<reference evidence="1 2" key="1">
    <citation type="submission" date="2016-07" db="EMBL/GenBank/DDBJ databases">
        <title>Draft genome of Scalindua rubra, obtained from a brine-seawater interface in the Red Sea, sheds light on salt adaptation in anammox bacteria.</title>
        <authorList>
            <person name="Speth D.R."/>
            <person name="Lagkouvardos I."/>
            <person name="Wang Y."/>
            <person name="Qian P.-Y."/>
            <person name="Dutilh B.E."/>
            <person name="Jetten M.S."/>
        </authorList>
    </citation>
    <scope>NUCLEOTIDE SEQUENCE [LARGE SCALE GENOMIC DNA]</scope>
    <source>
        <strain evidence="1">BSI-1</strain>
    </source>
</reference>
<evidence type="ECO:0008006" key="3">
    <source>
        <dbReference type="Google" id="ProtNLM"/>
    </source>
</evidence>
<dbReference type="EMBL" id="MAYW01000049">
    <property type="protein sequence ID" value="ODS32780.1"/>
    <property type="molecule type" value="Genomic_DNA"/>
</dbReference>
<evidence type="ECO:0000313" key="2">
    <source>
        <dbReference type="Proteomes" id="UP000094056"/>
    </source>
</evidence>
<dbReference type="AlphaFoldDB" id="A0A1E3XAZ6"/>
<name>A0A1E3XAZ6_9BACT</name>
<proteinExistence type="predicted"/>
<dbReference type="Proteomes" id="UP000094056">
    <property type="component" value="Unassembled WGS sequence"/>
</dbReference>
<accession>A0A1E3XAZ6</accession>
<gene>
    <name evidence="1" type="ORF">SCARUB_02100</name>
</gene>
<protein>
    <recommendedName>
        <fullName evidence="3">YcfA-like protein</fullName>
    </recommendedName>
</protein>
<comment type="caution">
    <text evidence="1">The sequence shown here is derived from an EMBL/GenBank/DDBJ whole genome shotgun (WGS) entry which is preliminary data.</text>
</comment>
<evidence type="ECO:0000313" key="1">
    <source>
        <dbReference type="EMBL" id="ODS32780.1"/>
    </source>
</evidence>